<name>A0A417Y190_9ACTN</name>
<keyword evidence="3" id="KW-1185">Reference proteome</keyword>
<dbReference type="Pfam" id="PF03358">
    <property type="entry name" value="FMN_red"/>
    <property type="match status" value="1"/>
</dbReference>
<dbReference type="GO" id="GO:0010181">
    <property type="term" value="F:FMN binding"/>
    <property type="evidence" value="ECO:0007669"/>
    <property type="project" value="TreeGrafter"/>
</dbReference>
<dbReference type="PANTHER" id="PTHR30543:SF21">
    <property type="entry name" value="NAD(P)H-DEPENDENT FMN REDUCTASE LOT6"/>
    <property type="match status" value="1"/>
</dbReference>
<dbReference type="GO" id="GO:0005829">
    <property type="term" value="C:cytosol"/>
    <property type="evidence" value="ECO:0007669"/>
    <property type="project" value="TreeGrafter"/>
</dbReference>
<evidence type="ECO:0000313" key="2">
    <source>
        <dbReference type="EMBL" id="RHW26428.1"/>
    </source>
</evidence>
<dbReference type="PANTHER" id="PTHR30543">
    <property type="entry name" value="CHROMATE REDUCTASE"/>
    <property type="match status" value="1"/>
</dbReference>
<dbReference type="InterPro" id="IPR005025">
    <property type="entry name" value="FMN_Rdtase-like_dom"/>
</dbReference>
<dbReference type="Gene3D" id="3.40.50.360">
    <property type="match status" value="1"/>
</dbReference>
<dbReference type="AlphaFoldDB" id="A0A417Y190"/>
<comment type="caution">
    <text evidence="2">The sequence shown here is derived from an EMBL/GenBank/DDBJ whole genome shotgun (WGS) entry which is preliminary data.</text>
</comment>
<dbReference type="GO" id="GO:0016491">
    <property type="term" value="F:oxidoreductase activity"/>
    <property type="evidence" value="ECO:0007669"/>
    <property type="project" value="InterPro"/>
</dbReference>
<gene>
    <name evidence="2" type="ORF">D0Z08_13915</name>
</gene>
<dbReference type="Proteomes" id="UP000283644">
    <property type="component" value="Unassembled WGS sequence"/>
</dbReference>
<dbReference type="EMBL" id="QXGH01000017">
    <property type="protein sequence ID" value="RHW26428.1"/>
    <property type="molecule type" value="Genomic_DNA"/>
</dbReference>
<dbReference type="RefSeq" id="WP_118925841.1">
    <property type="nucleotide sequence ID" value="NZ_QXGH01000017.1"/>
</dbReference>
<dbReference type="SUPFAM" id="SSF52218">
    <property type="entry name" value="Flavoproteins"/>
    <property type="match status" value="1"/>
</dbReference>
<evidence type="ECO:0000313" key="3">
    <source>
        <dbReference type="Proteomes" id="UP000283644"/>
    </source>
</evidence>
<reference evidence="2 3" key="1">
    <citation type="submission" date="2018-09" db="EMBL/GenBank/DDBJ databases">
        <title>Genome sequencing of Nocardioides immobilis CCTCC AB 2017083 for comparison to Nocardioides silvaticus.</title>
        <authorList>
            <person name="Li C."/>
            <person name="Wang G."/>
        </authorList>
    </citation>
    <scope>NUCLEOTIDE SEQUENCE [LARGE SCALE GENOMIC DNA]</scope>
    <source>
        <strain evidence="2 3">CCTCC AB 2017083</strain>
    </source>
</reference>
<dbReference type="InterPro" id="IPR029039">
    <property type="entry name" value="Flavoprotein-like_sf"/>
</dbReference>
<evidence type="ECO:0000259" key="1">
    <source>
        <dbReference type="Pfam" id="PF03358"/>
    </source>
</evidence>
<dbReference type="OrthoDB" id="9812295at2"/>
<protein>
    <submittedName>
        <fullName evidence="2">NADPH-dependent oxidoreductase</fullName>
    </submittedName>
</protein>
<sequence>MTNEHSNLRIAIIVGSTRPGRRGADVATWVHEAAARRTDATYEVVDLADHPLPHLDEAMPPILGAYAEPHTRAWAATIASYDAFIVVTPEYNHSVPGVLKNAIDYLFAEWNHKAAGVVAYGAENGSRAAEHLRQIFGELKVPVVRQYVGLSLYLDFEDFERLAPRPQHAGNLETLFDEVNLWGHALRQVRADRVVAATPG</sequence>
<feature type="domain" description="NADPH-dependent FMN reductase-like" evidence="1">
    <location>
        <begin position="9"/>
        <end position="151"/>
    </location>
</feature>
<organism evidence="2 3">
    <name type="scientific">Nocardioides immobilis</name>
    <dbReference type="NCBI Taxonomy" id="2049295"/>
    <lineage>
        <taxon>Bacteria</taxon>
        <taxon>Bacillati</taxon>
        <taxon>Actinomycetota</taxon>
        <taxon>Actinomycetes</taxon>
        <taxon>Propionibacteriales</taxon>
        <taxon>Nocardioidaceae</taxon>
        <taxon>Nocardioides</taxon>
    </lineage>
</organism>
<proteinExistence type="predicted"/>
<dbReference type="InterPro" id="IPR050712">
    <property type="entry name" value="NAD(P)H-dep_reductase"/>
</dbReference>
<accession>A0A417Y190</accession>